<dbReference type="InterPro" id="IPR003768">
    <property type="entry name" value="ScpA"/>
</dbReference>
<name>A0A3A4NNE6_ABYX5</name>
<dbReference type="InterPro" id="IPR023093">
    <property type="entry name" value="ScpA-like_C"/>
</dbReference>
<dbReference type="PANTHER" id="PTHR33969:SF2">
    <property type="entry name" value="SEGREGATION AND CONDENSATION PROTEIN A"/>
    <property type="match status" value="1"/>
</dbReference>
<dbReference type="HAMAP" id="MF_01805">
    <property type="entry name" value="ScpA"/>
    <property type="match status" value="1"/>
</dbReference>
<keyword evidence="2" id="KW-0132">Cell division</keyword>
<dbReference type="Pfam" id="PF02616">
    <property type="entry name" value="SMC_ScpA"/>
    <property type="match status" value="1"/>
</dbReference>
<comment type="caution">
    <text evidence="3">The sequence shown here is derived from an EMBL/GenBank/DDBJ whole genome shotgun (WGS) entry which is preliminary data.</text>
</comment>
<comment type="similarity">
    <text evidence="2">Belongs to the ScpA family.</text>
</comment>
<sequence>MSYKLKLSKFEGPLDLLLHLIKVNEVDIYDIPIALIADQYIEYMNMMKELDLDVASEFLVMAATLMEIKSRMLLPTQPDEEDPEEDPRFELIEQILEYKRYKELAGHLNERGENESRYFQRDFKEDADVENGEALLEVSLFDLLQAFQRVLEYATDEPFREITLEEVSIEDMMADLRAILHEKENLLLEEIFQNRPRSKIVLITTFLALLELIRLKEVTARQSRLFGEIRIFSLEKK</sequence>
<comment type="subunit">
    <text evidence="2">Component of a cohesin-like complex composed of ScpA, ScpB and the Smc homodimer, in which ScpA and ScpB bind to the head domain of Smc. The presence of the three proteins is required for the association of the complex with DNA.</text>
</comment>
<dbReference type="Gene3D" id="6.10.250.2410">
    <property type="match status" value="1"/>
</dbReference>
<organism evidence="3 4">
    <name type="scientific">Abyssobacteria bacterium (strain SURF_5)</name>
    <dbReference type="NCBI Taxonomy" id="2093360"/>
    <lineage>
        <taxon>Bacteria</taxon>
        <taxon>Pseudomonadati</taxon>
        <taxon>Candidatus Hydrogenedentota</taxon>
        <taxon>Candidatus Abyssobacteria</taxon>
    </lineage>
</organism>
<evidence type="ECO:0000256" key="1">
    <source>
        <dbReference type="ARBA" id="ARBA00044777"/>
    </source>
</evidence>
<dbReference type="GO" id="GO:0007059">
    <property type="term" value="P:chromosome segregation"/>
    <property type="evidence" value="ECO:0007669"/>
    <property type="project" value="UniProtKB-UniRule"/>
</dbReference>
<reference evidence="3 4" key="1">
    <citation type="journal article" date="2017" name="ISME J.">
        <title>Energy and carbon metabolisms in a deep terrestrial subsurface fluid microbial community.</title>
        <authorList>
            <person name="Momper L."/>
            <person name="Jungbluth S.P."/>
            <person name="Lee M.D."/>
            <person name="Amend J.P."/>
        </authorList>
    </citation>
    <scope>NUCLEOTIDE SEQUENCE [LARGE SCALE GENOMIC DNA]</scope>
    <source>
        <strain evidence="3">SURF_5</strain>
    </source>
</reference>
<evidence type="ECO:0000313" key="3">
    <source>
        <dbReference type="EMBL" id="RJP21987.1"/>
    </source>
</evidence>
<comment type="function">
    <text evidence="2">Participates in chromosomal partition during cell division. May act via the formation of a condensin-like complex containing Smc and ScpB that pull DNA away from mid-cell into both cell halves.</text>
</comment>
<accession>A0A3A4NNE6</accession>
<evidence type="ECO:0000256" key="2">
    <source>
        <dbReference type="HAMAP-Rule" id="MF_01805"/>
    </source>
</evidence>
<dbReference type="PANTHER" id="PTHR33969">
    <property type="entry name" value="SEGREGATION AND CONDENSATION PROTEIN A"/>
    <property type="match status" value="1"/>
</dbReference>
<dbReference type="Gene3D" id="1.10.10.580">
    <property type="entry name" value="Structural maintenance of chromosome 1. Chain E"/>
    <property type="match status" value="1"/>
</dbReference>
<dbReference type="AlphaFoldDB" id="A0A3A4NNE6"/>
<gene>
    <name evidence="2" type="primary">scpA</name>
    <name evidence="3" type="ORF">C4520_08815</name>
</gene>
<keyword evidence="2" id="KW-0963">Cytoplasm</keyword>
<dbReference type="GO" id="GO:0051301">
    <property type="term" value="P:cell division"/>
    <property type="evidence" value="ECO:0007669"/>
    <property type="project" value="UniProtKB-KW"/>
</dbReference>
<protein>
    <recommendedName>
        <fullName evidence="1 2">Segregation and condensation protein A</fullName>
    </recommendedName>
</protein>
<dbReference type="Proteomes" id="UP000265882">
    <property type="component" value="Unassembled WGS sequence"/>
</dbReference>
<dbReference type="EMBL" id="QZKU01000062">
    <property type="protein sequence ID" value="RJP21987.1"/>
    <property type="molecule type" value="Genomic_DNA"/>
</dbReference>
<keyword evidence="2" id="KW-0159">Chromosome partition</keyword>
<dbReference type="GO" id="GO:0005737">
    <property type="term" value="C:cytoplasm"/>
    <property type="evidence" value="ECO:0007669"/>
    <property type="project" value="UniProtKB-SubCell"/>
</dbReference>
<keyword evidence="2" id="KW-0131">Cell cycle</keyword>
<dbReference type="GO" id="GO:0006260">
    <property type="term" value="P:DNA replication"/>
    <property type="evidence" value="ECO:0007669"/>
    <property type="project" value="UniProtKB-UniRule"/>
</dbReference>
<comment type="subcellular location">
    <subcellularLocation>
        <location evidence="2">Cytoplasm</location>
    </subcellularLocation>
    <text evidence="2">Associated with two foci at the outer edges of the nucleoid region in young cells, and at four foci within both cell halves in older cells.</text>
</comment>
<proteinExistence type="inferred from homology"/>
<evidence type="ECO:0000313" key="4">
    <source>
        <dbReference type="Proteomes" id="UP000265882"/>
    </source>
</evidence>